<proteinExistence type="predicted"/>
<dbReference type="RefSeq" id="XP_047774704.1">
    <property type="nucleotide sequence ID" value="XM_047924879.1"/>
</dbReference>
<evidence type="ECO:0000313" key="1">
    <source>
        <dbReference type="EMBL" id="KAH9831590.1"/>
    </source>
</evidence>
<keyword evidence="2" id="KW-1185">Reference proteome</keyword>
<protein>
    <submittedName>
        <fullName evidence="1">Uncharacterized protein</fullName>
    </submittedName>
</protein>
<comment type="caution">
    <text evidence="1">The sequence shown here is derived from an EMBL/GenBank/DDBJ whole genome shotgun (WGS) entry which is preliminary data.</text>
</comment>
<dbReference type="Proteomes" id="UP000814176">
    <property type="component" value="Unassembled WGS sequence"/>
</dbReference>
<accession>A0ABQ8K401</accession>
<evidence type="ECO:0000313" key="2">
    <source>
        <dbReference type="Proteomes" id="UP000814176"/>
    </source>
</evidence>
<dbReference type="PANTHER" id="PTHR12652">
    <property type="entry name" value="PEROXISOMAL BIOGENESIS FACTOR 11"/>
    <property type="match status" value="1"/>
</dbReference>
<reference evidence="1 2" key="1">
    <citation type="journal article" date="2021" name="Environ. Microbiol.">
        <title>Gene family expansions and transcriptome signatures uncover fungal adaptations to wood decay.</title>
        <authorList>
            <person name="Hage H."/>
            <person name="Miyauchi S."/>
            <person name="Viragh M."/>
            <person name="Drula E."/>
            <person name="Min B."/>
            <person name="Chaduli D."/>
            <person name="Navarro D."/>
            <person name="Favel A."/>
            <person name="Norest M."/>
            <person name="Lesage-Meessen L."/>
            <person name="Balint B."/>
            <person name="Merenyi Z."/>
            <person name="de Eugenio L."/>
            <person name="Morin E."/>
            <person name="Martinez A.T."/>
            <person name="Baldrian P."/>
            <person name="Stursova M."/>
            <person name="Martinez M.J."/>
            <person name="Novotny C."/>
            <person name="Magnuson J.K."/>
            <person name="Spatafora J.W."/>
            <person name="Maurice S."/>
            <person name="Pangilinan J."/>
            <person name="Andreopoulos W."/>
            <person name="LaButti K."/>
            <person name="Hundley H."/>
            <person name="Na H."/>
            <person name="Kuo A."/>
            <person name="Barry K."/>
            <person name="Lipzen A."/>
            <person name="Henrissat B."/>
            <person name="Riley R."/>
            <person name="Ahrendt S."/>
            <person name="Nagy L.G."/>
            <person name="Grigoriev I.V."/>
            <person name="Martin F."/>
            <person name="Rosso M.N."/>
        </authorList>
    </citation>
    <scope>NUCLEOTIDE SEQUENCE [LARGE SCALE GENOMIC DNA]</scope>
    <source>
        <strain evidence="1 2">CIRM-BRFM 1785</strain>
    </source>
</reference>
<dbReference type="GeneID" id="72005611"/>
<gene>
    <name evidence="1" type="ORF">C8Q71DRAFT_781447</name>
</gene>
<organism evidence="1 2">
    <name type="scientific">Rhodofomes roseus</name>
    <dbReference type="NCBI Taxonomy" id="34475"/>
    <lineage>
        <taxon>Eukaryota</taxon>
        <taxon>Fungi</taxon>
        <taxon>Dikarya</taxon>
        <taxon>Basidiomycota</taxon>
        <taxon>Agaricomycotina</taxon>
        <taxon>Agaricomycetes</taxon>
        <taxon>Polyporales</taxon>
        <taxon>Rhodofomes</taxon>
    </lineage>
</organism>
<dbReference type="PANTHER" id="PTHR12652:SF25">
    <property type="entry name" value="MICROBODY (PEROXISOME) PROLIFERATION PROTEIN PEROXIN 11C (EUROFUNG)"/>
    <property type="match status" value="1"/>
</dbReference>
<sequence length="332" mass="37210">MSRPSKALTLARIEDLTLGSFALVPTSETLSHLVRYLSTWSGSDKLFMLLEYTLKLTVPFLYFRARMQHRAGTRTTPVSTAATGMSKLASLAGDARMLFRLWGLLPIVQWLTGIERSPPPTRKLLTIERLQGWAMIAYYPLEHTYYMLAHDIIPATMSLPTLASLLPFVAPKPSGRLVTLNKGAFALWSCRFWAAYIFLQFVHLKEDYNLLKMRERSVSKSKAISYPAEKEELRKRWDAFWGEVVVNAGYLPQALHWSLEMGLFQNDAWINVFGLIAGLAAWRNGWKATALPSAPADGPAAVPELDEKAPVEPGAVDTPLDLDIQAPMLDEM</sequence>
<name>A0ABQ8K401_9APHY</name>
<dbReference type="EMBL" id="JADCUA010000025">
    <property type="protein sequence ID" value="KAH9831590.1"/>
    <property type="molecule type" value="Genomic_DNA"/>
</dbReference>